<dbReference type="InterPro" id="IPR011008">
    <property type="entry name" value="Dimeric_a/b-barrel"/>
</dbReference>
<organism evidence="1">
    <name type="scientific">Fusarium odoratissimum (strain NRRL 54006)</name>
    <dbReference type="NCBI Taxonomy" id="1089451"/>
    <lineage>
        <taxon>Eukaryota</taxon>
        <taxon>Fungi</taxon>
        <taxon>Dikarya</taxon>
        <taxon>Ascomycota</taxon>
        <taxon>Pezizomycotina</taxon>
        <taxon>Sordariomycetes</taxon>
        <taxon>Hypocreomycetidae</taxon>
        <taxon>Hypocreales</taxon>
        <taxon>Nectriaceae</taxon>
        <taxon>Fusarium</taxon>
        <taxon>Fusarium oxysporum species complex</taxon>
        <taxon>Fusarium oxysporum f. sp. cubense (strain race 4)</taxon>
    </lineage>
</organism>
<dbReference type="RefSeq" id="XP_031073020.1">
    <property type="nucleotide sequence ID" value="XM_031197253.1"/>
</dbReference>
<evidence type="ECO:0008006" key="2">
    <source>
        <dbReference type="Google" id="ProtNLM"/>
    </source>
</evidence>
<dbReference type="EMBL" id="JH658272">
    <property type="protein sequence ID" value="EXM10931.1"/>
    <property type="molecule type" value="Genomic_DNA"/>
</dbReference>
<gene>
    <name evidence="1" type="ORF">FOIG_00823</name>
</gene>
<dbReference type="Proteomes" id="UP000030685">
    <property type="component" value="Unassembled WGS sequence"/>
</dbReference>
<dbReference type="HOGENOM" id="CLU_081631_0_0_1"/>
<dbReference type="Gene3D" id="3.30.70.100">
    <property type="match status" value="1"/>
</dbReference>
<dbReference type="AlphaFoldDB" id="X0KQG6"/>
<sequence length="243" mass="26903">MRHSWVPIIEPSGKVQSQPSTYNCPSTFAMSVVFESLLIKFKPILVEHPESPPASFSSVTDHLKSIPGVESVYLGRPLEKPDYWVLGIRWASRPAYGAFVSGSAATDWYASLRALLTEHPIVSPIAEYTGRAELALHAPITEFCTCWGADETFTEDNMKPFAVACEEGGLAGLHGLAYGEFVQGEHENPSVIPGRASRLLMGWDSKEAHLQHKNNGSVIDDNVYYLLARNKSLEIYHVPFKKL</sequence>
<proteinExistence type="predicted"/>
<protein>
    <recommendedName>
        <fullName evidence="2">ABM domain-containing protein</fullName>
    </recommendedName>
</protein>
<name>X0KQG6_FUSO5</name>
<reference evidence="1" key="1">
    <citation type="submission" date="2011-11" db="EMBL/GenBank/DDBJ databases">
        <title>The Genome Sequence of Fusarium oxysporum II5.</title>
        <authorList>
            <consortium name="The Broad Institute Genome Sequencing Platform"/>
            <person name="Ma L.-J."/>
            <person name="Gale L.R."/>
            <person name="Schwartz D.C."/>
            <person name="Zhou S."/>
            <person name="Corby-Kistler H."/>
            <person name="Young S.K."/>
            <person name="Zeng Q."/>
            <person name="Gargeya S."/>
            <person name="Fitzgerald M."/>
            <person name="Haas B."/>
            <person name="Abouelleil A."/>
            <person name="Alvarado L."/>
            <person name="Arachchi H.M."/>
            <person name="Berlin A."/>
            <person name="Brown A."/>
            <person name="Chapman S.B."/>
            <person name="Chen Z."/>
            <person name="Dunbar C."/>
            <person name="Freedman E."/>
            <person name="Gearin G."/>
            <person name="Goldberg J."/>
            <person name="Griggs A."/>
            <person name="Gujja S."/>
            <person name="Heiman D."/>
            <person name="Howarth C."/>
            <person name="Larson L."/>
            <person name="Lui A."/>
            <person name="MacDonald P.J.P."/>
            <person name="Montmayeur A."/>
            <person name="Murphy C."/>
            <person name="Neiman D."/>
            <person name="Pearson M."/>
            <person name="Priest M."/>
            <person name="Roberts A."/>
            <person name="Saif S."/>
            <person name="Shea T."/>
            <person name="Shenoy N."/>
            <person name="Sisk P."/>
            <person name="Stolte C."/>
            <person name="Sykes S."/>
            <person name="Wortman J."/>
            <person name="Nusbaum C."/>
            <person name="Birren B."/>
        </authorList>
    </citation>
    <scope>NUCLEOTIDE SEQUENCE [LARGE SCALE GENOMIC DNA]</scope>
    <source>
        <strain evidence="1">54006</strain>
    </source>
</reference>
<dbReference type="VEuPathDB" id="FungiDB:FOIG_00823"/>
<dbReference type="GeneID" id="42025998"/>
<evidence type="ECO:0000313" key="1">
    <source>
        <dbReference type="EMBL" id="EXM10931.1"/>
    </source>
</evidence>
<reference evidence="1" key="2">
    <citation type="submission" date="2012-05" db="EMBL/GenBank/DDBJ databases">
        <title>The Genome Annotation of Fusarium oxysporum II5.</title>
        <authorList>
            <consortium name="The Broad Institute Genomics Platform"/>
            <person name="Ma L.-J."/>
            <person name="Corby-Kistler H."/>
            <person name="Broz K."/>
            <person name="Gale L.R."/>
            <person name="Jonkers W."/>
            <person name="O'Donnell K."/>
            <person name="Ploetz R."/>
            <person name="Steinberg C."/>
            <person name="Schwartz D.C."/>
            <person name="VanEtten H."/>
            <person name="Zhou S."/>
            <person name="Young S.K."/>
            <person name="Zeng Q."/>
            <person name="Gargeya S."/>
            <person name="Fitzgerald M."/>
            <person name="Abouelleil A."/>
            <person name="Alvarado L."/>
            <person name="Chapman S.B."/>
            <person name="Gainer-Dewar J."/>
            <person name="Goldberg J."/>
            <person name="Griggs A."/>
            <person name="Gujja S."/>
            <person name="Hansen M."/>
            <person name="Howarth C."/>
            <person name="Imamovic A."/>
            <person name="Ireland A."/>
            <person name="Larimer J."/>
            <person name="McCowan C."/>
            <person name="Murphy C."/>
            <person name="Pearson M."/>
            <person name="Poon T.W."/>
            <person name="Priest M."/>
            <person name="Roberts A."/>
            <person name="Saif S."/>
            <person name="Shea T."/>
            <person name="Sykes S."/>
            <person name="Wortman J."/>
            <person name="Nusbaum C."/>
            <person name="Birren B."/>
        </authorList>
    </citation>
    <scope>NUCLEOTIDE SEQUENCE</scope>
    <source>
        <strain evidence="1">54006</strain>
    </source>
</reference>
<accession>X0KQG6</accession>
<dbReference type="SUPFAM" id="SSF54909">
    <property type="entry name" value="Dimeric alpha+beta barrel"/>
    <property type="match status" value="1"/>
</dbReference>